<accession>A0A084ALD1</accession>
<protein>
    <submittedName>
        <fullName evidence="2">Uncharacterized protein</fullName>
    </submittedName>
</protein>
<proteinExistence type="predicted"/>
<feature type="compositionally biased region" description="Polar residues" evidence="1">
    <location>
        <begin position="467"/>
        <end position="490"/>
    </location>
</feature>
<dbReference type="OrthoDB" id="10469160at2759"/>
<reference evidence="2 3" key="1">
    <citation type="journal article" date="2014" name="BMC Genomics">
        <title>Comparative genome sequencing reveals chemotype-specific gene clusters in the toxigenic black mold Stachybotrys.</title>
        <authorList>
            <person name="Semeiks J."/>
            <person name="Borek D."/>
            <person name="Otwinowski Z."/>
            <person name="Grishin N.V."/>
        </authorList>
    </citation>
    <scope>NUCLEOTIDE SEQUENCE [LARGE SCALE GENOMIC DNA]</scope>
    <source>
        <strain evidence="3">CBS 109288 / IBT 7711</strain>
    </source>
</reference>
<feature type="region of interest" description="Disordered" evidence="1">
    <location>
        <begin position="390"/>
        <end position="415"/>
    </location>
</feature>
<dbReference type="AlphaFoldDB" id="A0A084ALD1"/>
<evidence type="ECO:0000313" key="3">
    <source>
        <dbReference type="Proteomes" id="UP000028045"/>
    </source>
</evidence>
<dbReference type="Proteomes" id="UP000028045">
    <property type="component" value="Unassembled WGS sequence"/>
</dbReference>
<feature type="compositionally biased region" description="Basic residues" evidence="1">
    <location>
        <begin position="451"/>
        <end position="466"/>
    </location>
</feature>
<gene>
    <name evidence="2" type="ORF">S7711_09952</name>
</gene>
<sequence>MLTIGSAPDSIDSAISMASRGQGTFMGLMAALEMHRDDGRRNSSSSLQTSQQSCLKMERSIARIGDTIRAAVSPTPPPLSPLDRHIVSLLPPLHPHLADTSTQINETLQLQVVGGDSVGPGGRPCYVEIAFRQEFSPQHLDVQIPRSNSPEQLFWMQYLGGGVAKLGGTEAVLAILHRKRRRVFVPTEAALPRAHLIASFTTPERVISLLVSRHGTPNFVKCQGCVDVFSSNSDEHTHVLGPFHDCISLDAAADARCSNCIWYGNACCAPRKDPPPLDDKIDFLQDAPIIFPVPFQYCACIPPSCLCPCLLTRLPCRVMLADQPREHVLTTISRLIEPTPRTEGSNMLKHQAITHLPSPGGERLVATSMPFELALQNIIITSVGTQSPPPAYHQALCPGHPSQSPSAGEQARDDSRALDGRATIVSRFWTAASQITSIPRVRFSADPAIRATHRRISPRSASRRRSQPNNSTTAAPPGPTSITSAPATSVSAPLASVDKLEVWLNRMLRCTHMPDAYFIGDVTTDDRARGCTTPLARPK</sequence>
<evidence type="ECO:0000313" key="2">
    <source>
        <dbReference type="EMBL" id="KEY66110.1"/>
    </source>
</evidence>
<feature type="region of interest" description="Disordered" evidence="1">
    <location>
        <begin position="449"/>
        <end position="490"/>
    </location>
</feature>
<evidence type="ECO:0000256" key="1">
    <source>
        <dbReference type="SAM" id="MobiDB-lite"/>
    </source>
</evidence>
<dbReference type="HOGENOM" id="CLU_505441_0_0_1"/>
<organism evidence="2 3">
    <name type="scientific">Stachybotrys chartarum (strain CBS 109288 / IBT 7711)</name>
    <name type="common">Toxic black mold</name>
    <name type="synonym">Stilbospora chartarum</name>
    <dbReference type="NCBI Taxonomy" id="1280523"/>
    <lineage>
        <taxon>Eukaryota</taxon>
        <taxon>Fungi</taxon>
        <taxon>Dikarya</taxon>
        <taxon>Ascomycota</taxon>
        <taxon>Pezizomycotina</taxon>
        <taxon>Sordariomycetes</taxon>
        <taxon>Hypocreomycetidae</taxon>
        <taxon>Hypocreales</taxon>
        <taxon>Stachybotryaceae</taxon>
        <taxon>Stachybotrys</taxon>
    </lineage>
</organism>
<keyword evidence="3" id="KW-1185">Reference proteome</keyword>
<dbReference type="EMBL" id="KL648670">
    <property type="protein sequence ID" value="KEY66110.1"/>
    <property type="molecule type" value="Genomic_DNA"/>
</dbReference>
<name>A0A084ALD1_STACB</name>